<comment type="similarity">
    <text evidence="1">Belongs to the WD repeat ESC family.</text>
</comment>
<evidence type="ECO:0000256" key="2">
    <source>
        <dbReference type="ARBA" id="ARBA00022574"/>
    </source>
</evidence>
<dbReference type="EMBL" id="KL197710">
    <property type="protein sequence ID" value="KDQ63385.1"/>
    <property type="molecule type" value="Genomic_DNA"/>
</dbReference>
<dbReference type="InParanoid" id="A0A067QB67"/>
<keyword evidence="4" id="KW-0805">Transcription regulation</keyword>
<dbReference type="SMART" id="SM00320">
    <property type="entry name" value="WD40"/>
    <property type="match status" value="3"/>
</dbReference>
<proteinExistence type="inferred from homology"/>
<evidence type="ECO:0000256" key="6">
    <source>
        <dbReference type="PROSITE-ProRule" id="PRU00221"/>
    </source>
</evidence>
<feature type="repeat" description="WD" evidence="6">
    <location>
        <begin position="241"/>
        <end position="282"/>
    </location>
</feature>
<keyword evidence="5" id="KW-0804">Transcription</keyword>
<keyword evidence="9" id="KW-1185">Reference proteome</keyword>
<dbReference type="InterPro" id="IPR051243">
    <property type="entry name" value="PcG_WD-repeat"/>
</dbReference>
<dbReference type="AlphaFoldDB" id="A0A067QB67"/>
<dbReference type="InterPro" id="IPR036322">
    <property type="entry name" value="WD40_repeat_dom_sf"/>
</dbReference>
<dbReference type="HOGENOM" id="CLU_035513_0_0_1"/>
<dbReference type="PROSITE" id="PS50082">
    <property type="entry name" value="WD_REPEATS_2"/>
    <property type="match status" value="1"/>
</dbReference>
<accession>A0A067QB67</accession>
<feature type="compositionally biased region" description="Basic and acidic residues" evidence="7">
    <location>
        <begin position="422"/>
        <end position="434"/>
    </location>
</feature>
<evidence type="ECO:0000256" key="5">
    <source>
        <dbReference type="ARBA" id="ARBA00023163"/>
    </source>
</evidence>
<evidence type="ECO:0000256" key="7">
    <source>
        <dbReference type="SAM" id="MobiDB-lite"/>
    </source>
</evidence>
<evidence type="ECO:0000256" key="1">
    <source>
        <dbReference type="ARBA" id="ARBA00008075"/>
    </source>
</evidence>
<dbReference type="SUPFAM" id="SSF50978">
    <property type="entry name" value="WD40 repeat-like"/>
    <property type="match status" value="1"/>
</dbReference>
<dbReference type="STRING" id="933084.A0A067QB67"/>
<evidence type="ECO:0000256" key="3">
    <source>
        <dbReference type="ARBA" id="ARBA00022737"/>
    </source>
</evidence>
<name>A0A067QB67_9AGAM</name>
<dbReference type="Gene3D" id="2.130.10.10">
    <property type="entry name" value="YVTN repeat-like/Quinoprotein amine dehydrogenase"/>
    <property type="match status" value="1"/>
</dbReference>
<keyword evidence="2 6" id="KW-0853">WD repeat</keyword>
<dbReference type="Pfam" id="PF00400">
    <property type="entry name" value="WD40"/>
    <property type="match status" value="2"/>
</dbReference>
<dbReference type="InterPro" id="IPR015943">
    <property type="entry name" value="WD40/YVTN_repeat-like_dom_sf"/>
</dbReference>
<evidence type="ECO:0000313" key="9">
    <source>
        <dbReference type="Proteomes" id="UP000027265"/>
    </source>
</evidence>
<evidence type="ECO:0000256" key="4">
    <source>
        <dbReference type="ARBA" id="ARBA00023015"/>
    </source>
</evidence>
<reference evidence="9" key="1">
    <citation type="journal article" date="2014" name="Proc. Natl. Acad. Sci. U.S.A.">
        <title>Extensive sampling of basidiomycete genomes demonstrates inadequacy of the white-rot/brown-rot paradigm for wood decay fungi.</title>
        <authorList>
            <person name="Riley R."/>
            <person name="Salamov A.A."/>
            <person name="Brown D.W."/>
            <person name="Nagy L.G."/>
            <person name="Floudas D."/>
            <person name="Held B.W."/>
            <person name="Levasseur A."/>
            <person name="Lombard V."/>
            <person name="Morin E."/>
            <person name="Otillar R."/>
            <person name="Lindquist E.A."/>
            <person name="Sun H."/>
            <person name="LaButti K.M."/>
            <person name="Schmutz J."/>
            <person name="Jabbour D."/>
            <person name="Luo H."/>
            <person name="Baker S.E."/>
            <person name="Pisabarro A.G."/>
            <person name="Walton J.D."/>
            <person name="Blanchette R.A."/>
            <person name="Henrissat B."/>
            <person name="Martin F."/>
            <person name="Cullen D."/>
            <person name="Hibbett D.S."/>
            <person name="Grigoriev I.V."/>
        </authorList>
    </citation>
    <scope>NUCLEOTIDE SEQUENCE [LARGE SCALE GENOMIC DNA]</scope>
    <source>
        <strain evidence="9">MUCL 33604</strain>
    </source>
</reference>
<keyword evidence="3" id="KW-0677">Repeat</keyword>
<dbReference type="InterPro" id="IPR001680">
    <property type="entry name" value="WD40_rpt"/>
</dbReference>
<dbReference type="Proteomes" id="UP000027265">
    <property type="component" value="Unassembled WGS sequence"/>
</dbReference>
<dbReference type="OrthoDB" id="7318948at2759"/>
<gene>
    <name evidence="8" type="ORF">JAAARDRAFT_169149</name>
</gene>
<evidence type="ECO:0000313" key="8">
    <source>
        <dbReference type="EMBL" id="KDQ63385.1"/>
    </source>
</evidence>
<dbReference type="PROSITE" id="PS50294">
    <property type="entry name" value="WD_REPEATS_REGION"/>
    <property type="match status" value="1"/>
</dbReference>
<protein>
    <submittedName>
        <fullName evidence="8">Uncharacterized protein</fullName>
    </submittedName>
</protein>
<dbReference type="PANTHER" id="PTHR10253">
    <property type="entry name" value="POLYCOMB PROTEIN"/>
    <property type="match status" value="1"/>
</dbReference>
<sequence>MNMEEVDSENISPSAWYTNQTETAPFNLSRMMPSRGQDPLYTVAAFPWSPTSLDTLWDGQCKLPNIVPRWKRMTREWTSALALGGSGILRIVPGSQDSPVKPFQVRIPHDDESRDIHCVSWCISQDAMWEPLVVFACSARVYIMNVTKRKVVGYLRGHGGPITSIAVHPTHPYIFCTTSRDFTTRIYDITLKPCQKPSNPHWPPNPSTVPSRAGAAYGLHGTESEGEGVGRCVAVLCGGRSGGHQAAVLHAAFHPSLPLVATCGMDRAVKIWRLPAFDQVTLSREDKPLFSSSRIHTARVLSVSWLSQDILLTHSAPALMRTKDRKTYDEAGTMTMWRWLGVDRFFPPGQLQYQKMLRGCASDYQESASFKLISVNFIPMSTRHVHVYQTPTHPLALYVTNEGIRIVSLIDFTPRVPSPYPEPDRGDEDVRVEGESQGNTEQGHRDINSPRKQTATEPPLLGGWLVQVPQDSEGRPEEIQACQMSGGGNVIAGVGSGGALWVWRVGSRLAQTGSA</sequence>
<feature type="region of interest" description="Disordered" evidence="7">
    <location>
        <begin position="416"/>
        <end position="461"/>
    </location>
</feature>
<organism evidence="8 9">
    <name type="scientific">Jaapia argillacea MUCL 33604</name>
    <dbReference type="NCBI Taxonomy" id="933084"/>
    <lineage>
        <taxon>Eukaryota</taxon>
        <taxon>Fungi</taxon>
        <taxon>Dikarya</taxon>
        <taxon>Basidiomycota</taxon>
        <taxon>Agaricomycotina</taxon>
        <taxon>Agaricomycetes</taxon>
        <taxon>Agaricomycetidae</taxon>
        <taxon>Jaapiales</taxon>
        <taxon>Jaapiaceae</taxon>
        <taxon>Jaapia</taxon>
    </lineage>
</organism>